<dbReference type="EMBL" id="SNRW01004074">
    <property type="protein sequence ID" value="KAA6388212.1"/>
    <property type="molecule type" value="Genomic_DNA"/>
</dbReference>
<dbReference type="Proteomes" id="UP000324800">
    <property type="component" value="Unassembled WGS sequence"/>
</dbReference>
<evidence type="ECO:0000313" key="2">
    <source>
        <dbReference type="Proteomes" id="UP000324800"/>
    </source>
</evidence>
<comment type="caution">
    <text evidence="1">The sequence shown here is derived from an EMBL/GenBank/DDBJ whole genome shotgun (WGS) entry which is preliminary data.</text>
</comment>
<organism evidence="1 2">
    <name type="scientific">Streblomastix strix</name>
    <dbReference type="NCBI Taxonomy" id="222440"/>
    <lineage>
        <taxon>Eukaryota</taxon>
        <taxon>Metamonada</taxon>
        <taxon>Preaxostyla</taxon>
        <taxon>Oxymonadida</taxon>
        <taxon>Streblomastigidae</taxon>
        <taxon>Streblomastix</taxon>
    </lineage>
</organism>
<reference evidence="1 2" key="1">
    <citation type="submission" date="2019-03" db="EMBL/GenBank/DDBJ databases">
        <title>Single cell metagenomics reveals metabolic interactions within the superorganism composed of flagellate Streblomastix strix and complex community of Bacteroidetes bacteria on its surface.</title>
        <authorList>
            <person name="Treitli S.C."/>
            <person name="Kolisko M."/>
            <person name="Husnik F."/>
            <person name="Keeling P."/>
            <person name="Hampl V."/>
        </authorList>
    </citation>
    <scope>NUCLEOTIDE SEQUENCE [LARGE SCALE GENOMIC DNA]</scope>
    <source>
        <strain evidence="1">ST1C</strain>
    </source>
</reference>
<proteinExistence type="predicted"/>
<sequence length="154" mass="17361">MFIGQSSIFLFASEVIILIYYSTAVSTPTKDITLIVLSPIYNTSQQQFINTISISIFSQFSHIHPPFLQILFHIFSIQFPVLFSHSKIAGTGVNAIFISPSLKSFRSAGTYLPFLTCQIPVGSFANNKQPRDTWCNVRIHCRFDFESQKSVQVS</sequence>
<accession>A0A5J4W0A3</accession>
<protein>
    <submittedName>
        <fullName evidence="1">Uncharacterized protein</fullName>
    </submittedName>
</protein>
<evidence type="ECO:0000313" key="1">
    <source>
        <dbReference type="EMBL" id="KAA6388212.1"/>
    </source>
</evidence>
<gene>
    <name evidence="1" type="ORF">EZS28_016264</name>
</gene>
<dbReference type="AlphaFoldDB" id="A0A5J4W0A3"/>
<name>A0A5J4W0A3_9EUKA</name>